<comment type="similarity">
    <text evidence="2">Belongs to the WD repeat LST8 family.</text>
</comment>
<dbReference type="SMART" id="SM00320">
    <property type="entry name" value="WD40"/>
    <property type="match status" value="7"/>
</dbReference>
<comment type="subcellular location">
    <subcellularLocation>
        <location evidence="1">Cytoplasm</location>
    </subcellularLocation>
</comment>
<dbReference type="PANTHER" id="PTHR19842:SF0">
    <property type="entry name" value="TARGET OF RAPAMYCIN COMPLEX SUBUNIT LST8"/>
    <property type="match status" value="1"/>
</dbReference>
<dbReference type="HAMAP" id="MF_00055">
    <property type="entry name" value="MEMO1"/>
    <property type="match status" value="1"/>
</dbReference>
<dbReference type="Proteomes" id="UP000613177">
    <property type="component" value="Unassembled WGS sequence"/>
</dbReference>
<dbReference type="InterPro" id="IPR015943">
    <property type="entry name" value="WD40/YVTN_repeat-like_dom_sf"/>
</dbReference>
<evidence type="ECO:0000256" key="3">
    <source>
        <dbReference type="ARBA" id="ARBA00018867"/>
    </source>
</evidence>
<dbReference type="Gene3D" id="3.40.830.10">
    <property type="entry name" value="LigB-like"/>
    <property type="match status" value="1"/>
</dbReference>
<dbReference type="CDD" id="cd07361">
    <property type="entry name" value="MEMO_like"/>
    <property type="match status" value="1"/>
</dbReference>
<proteinExistence type="inferred from homology"/>
<dbReference type="GO" id="GO:0031932">
    <property type="term" value="C:TORC2 complex"/>
    <property type="evidence" value="ECO:0007669"/>
    <property type="project" value="InterPro"/>
</dbReference>
<evidence type="ECO:0000256" key="1">
    <source>
        <dbReference type="ARBA" id="ARBA00004496"/>
    </source>
</evidence>
<dbReference type="CDD" id="cd00200">
    <property type="entry name" value="WD40"/>
    <property type="match status" value="1"/>
</dbReference>
<comment type="caution">
    <text evidence="9">The sequence shown here is derived from an EMBL/GenBank/DDBJ whole genome shotgun (WGS) entry which is preliminary data.</text>
</comment>
<dbReference type="Pfam" id="PF00400">
    <property type="entry name" value="WD40"/>
    <property type="match status" value="5"/>
</dbReference>
<accession>A0A8H7SZN4</accession>
<keyword evidence="5 8" id="KW-0853">WD repeat</keyword>
<organism evidence="9 10">
    <name type="scientific">Thamnidium elegans</name>
    <dbReference type="NCBI Taxonomy" id="101142"/>
    <lineage>
        <taxon>Eukaryota</taxon>
        <taxon>Fungi</taxon>
        <taxon>Fungi incertae sedis</taxon>
        <taxon>Mucoromycota</taxon>
        <taxon>Mucoromycotina</taxon>
        <taxon>Mucoromycetes</taxon>
        <taxon>Mucorales</taxon>
        <taxon>Mucorineae</taxon>
        <taxon>Mucoraceae</taxon>
        <taxon>Thamnidium</taxon>
    </lineage>
</organism>
<dbReference type="InterPro" id="IPR001680">
    <property type="entry name" value="WD40_rpt"/>
</dbReference>
<dbReference type="InterPro" id="IPR011047">
    <property type="entry name" value="Quinoprotein_ADH-like_sf"/>
</dbReference>
<dbReference type="InterPro" id="IPR020472">
    <property type="entry name" value="WD40_PAC1"/>
</dbReference>
<dbReference type="InterPro" id="IPR019775">
    <property type="entry name" value="WD40_repeat_CS"/>
</dbReference>
<evidence type="ECO:0000256" key="5">
    <source>
        <dbReference type="ARBA" id="ARBA00022574"/>
    </source>
</evidence>
<dbReference type="PANTHER" id="PTHR19842">
    <property type="entry name" value="G BETA-LIKE PROTEIN GBL"/>
    <property type="match status" value="1"/>
</dbReference>
<evidence type="ECO:0000256" key="4">
    <source>
        <dbReference type="ARBA" id="ARBA00022490"/>
    </source>
</evidence>
<dbReference type="AlphaFoldDB" id="A0A8H7SZN4"/>
<evidence type="ECO:0000313" key="10">
    <source>
        <dbReference type="Proteomes" id="UP000613177"/>
    </source>
</evidence>
<dbReference type="EMBL" id="JAEPRE010000006">
    <property type="protein sequence ID" value="KAG2237420.1"/>
    <property type="molecule type" value="Genomic_DNA"/>
</dbReference>
<gene>
    <name evidence="9" type="ORF">INT48_009549</name>
</gene>
<dbReference type="InterPro" id="IPR002737">
    <property type="entry name" value="MEMO1_fam"/>
</dbReference>
<protein>
    <recommendedName>
        <fullName evidence="7">Protein LST8 homolog</fullName>
    </recommendedName>
    <alternativeName>
        <fullName evidence="3">Target of rapamycin complex subunit LST8</fullName>
    </alternativeName>
</protein>
<dbReference type="SUPFAM" id="SSF50998">
    <property type="entry name" value="Quinoprotein alcohol dehydrogenase-like"/>
    <property type="match status" value="1"/>
</dbReference>
<dbReference type="GO" id="GO:0038203">
    <property type="term" value="P:TORC2 signaling"/>
    <property type="evidence" value="ECO:0007669"/>
    <property type="project" value="UniProtKB-ARBA"/>
</dbReference>
<dbReference type="GO" id="GO:0051897">
    <property type="term" value="P:positive regulation of phosphatidylinositol 3-kinase/protein kinase B signal transduction"/>
    <property type="evidence" value="ECO:0007669"/>
    <property type="project" value="UniProtKB-ARBA"/>
</dbReference>
<feature type="repeat" description="WD" evidence="8">
    <location>
        <begin position="553"/>
        <end position="594"/>
    </location>
</feature>
<name>A0A8H7SZN4_9FUNG</name>
<feature type="repeat" description="WD" evidence="8">
    <location>
        <begin position="375"/>
        <end position="416"/>
    </location>
</feature>
<dbReference type="FunFam" id="2.130.10.10:FF:000505">
    <property type="entry name" value="Blast:Protein LST8 homolog"/>
    <property type="match status" value="1"/>
</dbReference>
<dbReference type="GO" id="GO:0005737">
    <property type="term" value="C:cytoplasm"/>
    <property type="evidence" value="ECO:0007669"/>
    <property type="project" value="UniProtKB-SubCell"/>
</dbReference>
<dbReference type="InterPro" id="IPR037588">
    <property type="entry name" value="MLST8"/>
</dbReference>
<dbReference type="PROSITE" id="PS50294">
    <property type="entry name" value="WD_REPEATS_REGION"/>
    <property type="match status" value="2"/>
</dbReference>
<keyword evidence="6" id="KW-0677">Repeat</keyword>
<evidence type="ECO:0000256" key="8">
    <source>
        <dbReference type="PROSITE-ProRule" id="PRU00221"/>
    </source>
</evidence>
<dbReference type="GO" id="GO:0032535">
    <property type="term" value="P:regulation of cellular component size"/>
    <property type="evidence" value="ECO:0007669"/>
    <property type="project" value="UniProtKB-ARBA"/>
</dbReference>
<dbReference type="Pfam" id="PF01875">
    <property type="entry name" value="Memo"/>
    <property type="match status" value="1"/>
</dbReference>
<evidence type="ECO:0000313" key="9">
    <source>
        <dbReference type="EMBL" id="KAG2237420.1"/>
    </source>
</evidence>
<dbReference type="NCBIfam" id="TIGR04336">
    <property type="entry name" value="AmmeMemoSam_B"/>
    <property type="match status" value="1"/>
</dbReference>
<reference evidence="9" key="1">
    <citation type="submission" date="2021-01" db="EMBL/GenBank/DDBJ databases">
        <title>Metabolic potential, ecology and presence of endohyphal bacteria is reflected in genomic diversity of Mucoromycotina.</title>
        <authorList>
            <person name="Muszewska A."/>
            <person name="Okrasinska A."/>
            <person name="Steczkiewicz K."/>
            <person name="Drgas O."/>
            <person name="Orlowska M."/>
            <person name="Perlinska-Lenart U."/>
            <person name="Aleksandrzak-Piekarczyk T."/>
            <person name="Szatraj K."/>
            <person name="Zielenkiewicz U."/>
            <person name="Pilsyk S."/>
            <person name="Malc E."/>
            <person name="Mieczkowski P."/>
            <person name="Kruszewska J.S."/>
            <person name="Biernat P."/>
            <person name="Pawlowska J."/>
        </authorList>
    </citation>
    <scope>NUCLEOTIDE SEQUENCE</scope>
    <source>
        <strain evidence="9">WA0000018081</strain>
    </source>
</reference>
<evidence type="ECO:0000256" key="6">
    <source>
        <dbReference type="ARBA" id="ARBA00022737"/>
    </source>
</evidence>
<keyword evidence="4" id="KW-0963">Cytoplasm</keyword>
<dbReference type="Gene3D" id="2.130.10.10">
    <property type="entry name" value="YVTN repeat-like/Quinoprotein amine dehydrogenase"/>
    <property type="match status" value="1"/>
</dbReference>
<dbReference type="PRINTS" id="PR00320">
    <property type="entry name" value="GPROTEINBRPT"/>
</dbReference>
<feature type="repeat" description="WD" evidence="8">
    <location>
        <begin position="510"/>
        <end position="551"/>
    </location>
</feature>
<evidence type="ECO:0000256" key="7">
    <source>
        <dbReference type="ARBA" id="ARBA00074814"/>
    </source>
</evidence>
<sequence length="615" mass="69556">MIRNASHAGSWYSDNKSKLNKQLDSFLEKATEEHQFPIEGTRAIIAPHAGLNYSGPTAAFAYKCIDTTKIKRVFILGPSHHAYIDGCCLSKCDKYETPLGDLMLDKQVLNELYDTGKFEWMKQKVDEDEHSIEMHLPFTFKIFEDKIDQVKIVPILVGSISEEKEQMYGELLSKYLQDEENFFIISSDFCHWGSRFRYTYYTKTNDDNYPVQLSKFHEKQITRPIYESIQELDHRGIASLKSSFKDFQTYLNRTQNTICGRHPIAVLLAALETLSQKPEFSNQKIQCIKYDQSSRCKQYQDSSNDSHSVILVTAGYDNTIRFWEALSGICSKTIKHPDSQVNRLCISPDKTILAATGNHSVRLYDIASNNDSPVNKNDTCNVIATGFHGEGRWMFTASEDGHLKIWDTRSGRNPVLTRNFDNGAPITDAVMHANQGELITCDQNGAVKIWDLTAHSCTHELVPEEGVPMRSVTVASDGSMLIAVNNKGNCYVWKLSNGSDSNEVEPIHQFQAHNNYILRVMLSPDTKLLATCSADNTAKIWNTENNFELLLTLHGHQRWVWDCAFSADSAYLVTASSDHVARLWELQNGVTIRQYNGHHKAAVCVALNDLSVGYS</sequence>
<evidence type="ECO:0000256" key="2">
    <source>
        <dbReference type="ARBA" id="ARBA00009890"/>
    </source>
</evidence>
<dbReference type="PROSITE" id="PS00678">
    <property type="entry name" value="WD_REPEATS_1"/>
    <property type="match status" value="3"/>
</dbReference>
<dbReference type="GO" id="GO:0032956">
    <property type="term" value="P:regulation of actin cytoskeleton organization"/>
    <property type="evidence" value="ECO:0007669"/>
    <property type="project" value="TreeGrafter"/>
</dbReference>
<dbReference type="GO" id="GO:0031931">
    <property type="term" value="C:TORC1 complex"/>
    <property type="evidence" value="ECO:0007669"/>
    <property type="project" value="InterPro"/>
</dbReference>
<dbReference type="PROSITE" id="PS50082">
    <property type="entry name" value="WD_REPEATS_2"/>
    <property type="match status" value="3"/>
</dbReference>
<keyword evidence="10" id="KW-1185">Reference proteome</keyword>